<feature type="domain" description="P/Homo B" evidence="11">
    <location>
        <begin position="427"/>
        <end position="569"/>
    </location>
</feature>
<keyword evidence="3" id="KW-0732">Signal</keyword>
<dbReference type="GO" id="GO:0004252">
    <property type="term" value="F:serine-type endopeptidase activity"/>
    <property type="evidence" value="ECO:0007669"/>
    <property type="project" value="UniProtKB-UniRule"/>
</dbReference>
<comment type="similarity">
    <text evidence="1">Belongs to the peptidase S8 family. Furin subfamily.</text>
</comment>
<keyword evidence="10" id="KW-0812">Transmembrane</keyword>
<feature type="region of interest" description="Disordered" evidence="9">
    <location>
        <begin position="39"/>
        <end position="69"/>
    </location>
</feature>
<gene>
    <name evidence="12" type="ORF">FIM25_15455</name>
</gene>
<feature type="active site" description="Charge relay system" evidence="7 8">
    <location>
        <position position="356"/>
    </location>
</feature>
<dbReference type="PROSITE" id="PS51892">
    <property type="entry name" value="SUBTILASE"/>
    <property type="match status" value="1"/>
</dbReference>
<evidence type="ECO:0000256" key="7">
    <source>
        <dbReference type="PIRSR" id="PIRSR615500-1"/>
    </source>
</evidence>
<dbReference type="PROSITE" id="PS00137">
    <property type="entry name" value="SUBTILASE_HIS"/>
    <property type="match status" value="1"/>
</dbReference>
<dbReference type="PANTHER" id="PTHR42884:SF14">
    <property type="entry name" value="NEUROENDOCRINE CONVERTASE 1"/>
    <property type="match status" value="1"/>
</dbReference>
<dbReference type="InterPro" id="IPR023827">
    <property type="entry name" value="Peptidase_S8_Asp-AS"/>
</dbReference>
<accession>A0A5S5MCA1</accession>
<dbReference type="InterPro" id="IPR008979">
    <property type="entry name" value="Galactose-bd-like_sf"/>
</dbReference>
<keyword evidence="4 8" id="KW-0378">Hydrolase</keyword>
<dbReference type="SUPFAM" id="SSF52743">
    <property type="entry name" value="Subtilisin-like"/>
    <property type="match status" value="1"/>
</dbReference>
<keyword evidence="6" id="KW-0106">Calcium</keyword>
<dbReference type="Proteomes" id="UP000321899">
    <property type="component" value="Unassembled WGS sequence"/>
</dbReference>
<dbReference type="GO" id="GO:0005737">
    <property type="term" value="C:cytoplasm"/>
    <property type="evidence" value="ECO:0007669"/>
    <property type="project" value="UniProtKB-ARBA"/>
</dbReference>
<evidence type="ECO:0000313" key="13">
    <source>
        <dbReference type="Proteomes" id="UP000321899"/>
    </source>
</evidence>
<dbReference type="InterPro" id="IPR022398">
    <property type="entry name" value="Peptidase_S8_His-AS"/>
</dbReference>
<keyword evidence="10" id="KW-1133">Transmembrane helix</keyword>
<evidence type="ECO:0000256" key="1">
    <source>
        <dbReference type="ARBA" id="ARBA00005325"/>
    </source>
</evidence>
<dbReference type="InterPro" id="IPR002884">
    <property type="entry name" value="P_dom"/>
</dbReference>
<evidence type="ECO:0000256" key="3">
    <source>
        <dbReference type="ARBA" id="ARBA00022729"/>
    </source>
</evidence>
<protein>
    <submittedName>
        <fullName evidence="12">S8 family serine peptidase</fullName>
    </submittedName>
</protein>
<keyword evidence="10" id="KW-0472">Membrane</keyword>
<keyword evidence="13" id="KW-1185">Reference proteome</keyword>
<dbReference type="Gene3D" id="2.60.120.260">
    <property type="entry name" value="Galactose-binding domain-like"/>
    <property type="match status" value="1"/>
</dbReference>
<comment type="caution">
    <text evidence="12">The sequence shown here is derived from an EMBL/GenBank/DDBJ whole genome shotgun (WGS) entry which is preliminary data.</text>
</comment>
<evidence type="ECO:0000256" key="9">
    <source>
        <dbReference type="SAM" id="MobiDB-lite"/>
    </source>
</evidence>
<dbReference type="InterPro" id="IPR036852">
    <property type="entry name" value="Peptidase_S8/S53_dom_sf"/>
</dbReference>
<dbReference type="PRINTS" id="PR00723">
    <property type="entry name" value="SUBTILISIN"/>
</dbReference>
<evidence type="ECO:0000256" key="6">
    <source>
        <dbReference type="ARBA" id="ARBA00022837"/>
    </source>
</evidence>
<evidence type="ECO:0000256" key="10">
    <source>
        <dbReference type="SAM" id="Phobius"/>
    </source>
</evidence>
<evidence type="ECO:0000256" key="2">
    <source>
        <dbReference type="ARBA" id="ARBA00022670"/>
    </source>
</evidence>
<dbReference type="Pfam" id="PF00082">
    <property type="entry name" value="Peptidase_S8"/>
    <property type="match status" value="1"/>
</dbReference>
<feature type="active site" description="Charge relay system" evidence="7 8">
    <location>
        <position position="161"/>
    </location>
</feature>
<dbReference type="EMBL" id="VDMB01000033">
    <property type="protein sequence ID" value="TYT73357.1"/>
    <property type="molecule type" value="Genomic_DNA"/>
</dbReference>
<dbReference type="AlphaFoldDB" id="A0A5S5MCA1"/>
<name>A0A5S5MCA1_9BACT</name>
<keyword evidence="5 8" id="KW-0720">Serine protease</keyword>
<dbReference type="InterPro" id="IPR034182">
    <property type="entry name" value="Kexin/furin"/>
</dbReference>
<dbReference type="PANTHER" id="PTHR42884">
    <property type="entry name" value="PROPROTEIN CONVERTASE SUBTILISIN/KEXIN-RELATED"/>
    <property type="match status" value="1"/>
</dbReference>
<dbReference type="InterPro" id="IPR015500">
    <property type="entry name" value="Peptidase_S8_subtilisin-rel"/>
</dbReference>
<dbReference type="InterPro" id="IPR000209">
    <property type="entry name" value="Peptidase_S8/S53_dom"/>
</dbReference>
<dbReference type="PROSITE" id="PS00136">
    <property type="entry name" value="SUBTILASE_ASP"/>
    <property type="match status" value="1"/>
</dbReference>
<feature type="transmembrane region" description="Helical" evidence="10">
    <location>
        <begin position="12"/>
        <end position="33"/>
    </location>
</feature>
<evidence type="ECO:0000313" key="12">
    <source>
        <dbReference type="EMBL" id="TYT73357.1"/>
    </source>
</evidence>
<dbReference type="Pfam" id="PF01483">
    <property type="entry name" value="P_proprotein"/>
    <property type="match status" value="1"/>
</dbReference>
<dbReference type="PROSITE" id="PS00138">
    <property type="entry name" value="SUBTILASE_SER"/>
    <property type="match status" value="1"/>
</dbReference>
<feature type="active site" description="Charge relay system" evidence="7 8">
    <location>
        <position position="121"/>
    </location>
</feature>
<dbReference type="Gene3D" id="3.40.50.200">
    <property type="entry name" value="Peptidase S8/S53 domain"/>
    <property type="match status" value="1"/>
</dbReference>
<dbReference type="GO" id="GO:0016485">
    <property type="term" value="P:protein processing"/>
    <property type="evidence" value="ECO:0007669"/>
    <property type="project" value="TreeGrafter"/>
</dbReference>
<dbReference type="GO" id="GO:0016020">
    <property type="term" value="C:membrane"/>
    <property type="evidence" value="ECO:0007669"/>
    <property type="project" value="TreeGrafter"/>
</dbReference>
<dbReference type="CDD" id="cd04059">
    <property type="entry name" value="Peptidases_S8_Protein_convertases_Kexins_Furin-like"/>
    <property type="match status" value="1"/>
</dbReference>
<sequence>MIVTIKEAYVKIFRCFPCSFYGLIVALLLFLTACSSSSSDSASTPPVTPPPDNGGDVTPPTDPIPNDPLFAHQWHLQNTGQSGHPGHEAKRGEDLNVLPLWENCPHIGGCRGKGVLVAIVDDGLDINHEDLKDNVLTNLNYDFTSHTSGGDPTPVEDDDAHGTAVAGIIAARHNNSIGVAGIAGDASLAGYNLLAFDAEASDDAMAMILNKEQVWISNNSWGAPDSGHFHVASTLWEEAIEEGLSDGRGGKGIIYLWAGGNGANEEDRSDYDGMANFHGVMAISALNAQGKRASYSEPGSNILVSGFAGEYCNDDGLTITTTDLTGADRGYNRDGGYNDGFEFDNRNYTRCFNGTSAATPTVAGVVALILEANPSLTWRDVRKILVTTARRNDPTSQDWSQNAAGHWINENYGFGAVDADAAVRAAVATQQLLPAQVISEHLQNAGKIIPAGESAVSTLNVDASGINKTEFIAIYLTLNVEEGADIGDIGLTLRGPLGTENTLAKPRICWDTEEGEQISCGDQDLEGFRFGSVRHFGENPNGEWVLSINNLVGGTPVELGPWGLEVYGY</sequence>
<dbReference type="PROSITE" id="PS51829">
    <property type="entry name" value="P_HOMO_B"/>
    <property type="match status" value="1"/>
</dbReference>
<dbReference type="InterPro" id="IPR023828">
    <property type="entry name" value="Peptidase_S8_Ser-AS"/>
</dbReference>
<evidence type="ECO:0000259" key="11">
    <source>
        <dbReference type="PROSITE" id="PS51829"/>
    </source>
</evidence>
<dbReference type="OrthoDB" id="9765693at2"/>
<evidence type="ECO:0000256" key="5">
    <source>
        <dbReference type="ARBA" id="ARBA00022825"/>
    </source>
</evidence>
<keyword evidence="2 8" id="KW-0645">Protease</keyword>
<evidence type="ECO:0000256" key="8">
    <source>
        <dbReference type="PROSITE-ProRule" id="PRU01240"/>
    </source>
</evidence>
<dbReference type="PROSITE" id="PS51257">
    <property type="entry name" value="PROKAR_LIPOPROTEIN"/>
    <property type="match status" value="1"/>
</dbReference>
<evidence type="ECO:0000256" key="4">
    <source>
        <dbReference type="ARBA" id="ARBA00022801"/>
    </source>
</evidence>
<proteinExistence type="inferred from homology"/>
<organism evidence="12 13">
    <name type="scientific">Desulfobotulus mexicanus</name>
    <dbReference type="NCBI Taxonomy" id="2586642"/>
    <lineage>
        <taxon>Bacteria</taxon>
        <taxon>Pseudomonadati</taxon>
        <taxon>Thermodesulfobacteriota</taxon>
        <taxon>Desulfobacteria</taxon>
        <taxon>Desulfobacterales</taxon>
        <taxon>Desulfobacteraceae</taxon>
        <taxon>Desulfobotulus</taxon>
    </lineage>
</organism>
<dbReference type="GO" id="GO:0012505">
    <property type="term" value="C:endomembrane system"/>
    <property type="evidence" value="ECO:0007669"/>
    <property type="project" value="UniProtKB-ARBA"/>
</dbReference>
<reference evidence="12 13" key="1">
    <citation type="submission" date="2019-06" db="EMBL/GenBank/DDBJ databases">
        <title>Desulfobotulus mexicanus sp. nov., a novel sulfate-reducing bacterium isolated from the sediment of an alkaline crater lake in Mexico.</title>
        <authorList>
            <person name="Hirschler-Rea A."/>
        </authorList>
    </citation>
    <scope>NUCLEOTIDE SEQUENCE [LARGE SCALE GENOMIC DNA]</scope>
    <source>
        <strain evidence="12 13">PAR22N</strain>
    </source>
</reference>
<dbReference type="SUPFAM" id="SSF49785">
    <property type="entry name" value="Galactose-binding domain-like"/>
    <property type="match status" value="1"/>
</dbReference>